<dbReference type="EMBL" id="FZOB01000007">
    <property type="protein sequence ID" value="SNR80318.1"/>
    <property type="molecule type" value="Genomic_DNA"/>
</dbReference>
<proteinExistence type="predicted"/>
<keyword evidence="2" id="KW-1185">Reference proteome</keyword>
<gene>
    <name evidence="1" type="ORF">SAMN06265340_10772</name>
</gene>
<reference evidence="2" key="1">
    <citation type="submission" date="2017-06" db="EMBL/GenBank/DDBJ databases">
        <authorList>
            <person name="Varghese N."/>
            <person name="Submissions S."/>
        </authorList>
    </citation>
    <scope>NUCLEOTIDE SEQUENCE [LARGE SCALE GENOMIC DNA]</scope>
    <source>
        <strain evidence="2">DSM 15668</strain>
    </source>
</reference>
<dbReference type="RefSeq" id="WP_089323196.1">
    <property type="nucleotide sequence ID" value="NZ_FZOB01000007.1"/>
</dbReference>
<sequence>MRKPATLLALLTTIGLILGWSIGTFFTGVSVAKVVASIPASPIVTNVTYNKEKHELTYEMLNPGGMPLTIVEESFIFTPGKNSKEKGYVLSNIPVKVVLAPGAVTKVVLKLKPGTEKLEIGDAVLATFTYVTPVTRDLYTIIHPFTMGEKTPKPNFSQKLKKEEGK</sequence>
<organism evidence="1 2">
    <name type="scientific">Desulfurobacterium atlanticum</name>
    <dbReference type="NCBI Taxonomy" id="240169"/>
    <lineage>
        <taxon>Bacteria</taxon>
        <taxon>Pseudomonadati</taxon>
        <taxon>Aquificota</taxon>
        <taxon>Aquificia</taxon>
        <taxon>Desulfurobacteriales</taxon>
        <taxon>Desulfurobacteriaceae</taxon>
        <taxon>Desulfurobacterium</taxon>
    </lineage>
</organism>
<dbReference type="Proteomes" id="UP000198405">
    <property type="component" value="Unassembled WGS sequence"/>
</dbReference>
<evidence type="ECO:0000313" key="2">
    <source>
        <dbReference type="Proteomes" id="UP000198405"/>
    </source>
</evidence>
<dbReference type="AlphaFoldDB" id="A0A238ZBG4"/>
<protein>
    <submittedName>
        <fullName evidence="1">Uncharacterized protein</fullName>
    </submittedName>
</protein>
<dbReference type="OrthoDB" id="13304at2"/>
<evidence type="ECO:0000313" key="1">
    <source>
        <dbReference type="EMBL" id="SNR80318.1"/>
    </source>
</evidence>
<accession>A0A238ZBG4</accession>
<name>A0A238ZBG4_9BACT</name>